<proteinExistence type="predicted"/>
<dbReference type="FunFam" id="3.10.20.30:FF:000029">
    <property type="entry name" value="Obg-like ATPase 1"/>
    <property type="match status" value="1"/>
</dbReference>
<feature type="domain" description="OBG-type G" evidence="6">
    <location>
        <begin position="44"/>
        <end position="315"/>
    </location>
</feature>
<evidence type="ECO:0000256" key="1">
    <source>
        <dbReference type="ARBA" id="ARBA00001946"/>
    </source>
</evidence>
<sequence>MFWIPRRSFNSSAISLAKKVSKGKSSNSSGEPKNALLGRTSSKLSAGIVGLANVGKSTFFQAITKSSLGNPNNYPFATVKPEEALYRVPSDRLLKLSQIYKSSKITPSYLKIVDIAGLVRNASKGEGLGNQFLSDIRNVDGIFHVVRGFDDDTITHIEITVDPIRDLEIVNDELLLKDLETVETTIERNKKDMNKPNMRAELTKENEILEKINDLLFEHGKLSNIFKWTEDEVNVINKHKFLTAKPTVYLLNVSKPDYESQTNKYLKSVQDWMKEHSPNDKLIMFSADHEHEFVNSETASPIINDMVISMKDSLNLISFYTVGKVEAKEWSLKRHSTAPEAAGLIHTDLQKNFINAQVLKSTKVFEKSEELKDVEDVEKAMKYDRNGKDYEVQDGDIIIIKAVGGKTK</sequence>
<dbReference type="AlphaFoldDB" id="K0K9D8"/>
<dbReference type="SUPFAM" id="SSF52540">
    <property type="entry name" value="P-loop containing nucleoside triphosphate hydrolases"/>
    <property type="match status" value="1"/>
</dbReference>
<dbReference type="Gene3D" id="3.40.50.300">
    <property type="entry name" value="P-loop containing nucleotide triphosphate hydrolases"/>
    <property type="match status" value="1"/>
</dbReference>
<dbReference type="PANTHER" id="PTHR23305">
    <property type="entry name" value="OBG GTPASE FAMILY"/>
    <property type="match status" value="1"/>
</dbReference>
<keyword evidence="3" id="KW-0547">Nucleotide-binding</keyword>
<dbReference type="PIRSF" id="PIRSF006641">
    <property type="entry name" value="CHP00092"/>
    <property type="match status" value="1"/>
</dbReference>
<feature type="domain" description="TGS" evidence="7">
    <location>
        <begin position="315"/>
        <end position="402"/>
    </location>
</feature>
<dbReference type="InterPro" id="IPR013029">
    <property type="entry name" value="YchF_C"/>
</dbReference>
<evidence type="ECO:0000259" key="6">
    <source>
        <dbReference type="PROSITE" id="PS51710"/>
    </source>
</evidence>
<dbReference type="GO" id="GO:0005525">
    <property type="term" value="F:GTP binding"/>
    <property type="evidence" value="ECO:0007669"/>
    <property type="project" value="InterPro"/>
</dbReference>
<dbReference type="InterPro" id="IPR012676">
    <property type="entry name" value="TGS-like"/>
</dbReference>
<dbReference type="PANTHER" id="PTHR23305:SF9">
    <property type="entry name" value="OBG-LIKE ATPASE HOMOLOG"/>
    <property type="match status" value="1"/>
</dbReference>
<dbReference type="Pfam" id="PF06071">
    <property type="entry name" value="YchF-GTPase_C"/>
    <property type="match status" value="1"/>
</dbReference>
<dbReference type="NCBIfam" id="TIGR00092">
    <property type="entry name" value="redox-regulated ATPase YchF"/>
    <property type="match status" value="1"/>
</dbReference>
<dbReference type="GO" id="GO:0016887">
    <property type="term" value="F:ATP hydrolysis activity"/>
    <property type="evidence" value="ECO:0007669"/>
    <property type="project" value="InterPro"/>
</dbReference>
<evidence type="ECO:0000313" key="8">
    <source>
        <dbReference type="EMBL" id="CCH41525.1"/>
    </source>
</evidence>
<dbReference type="InterPro" id="IPR041706">
    <property type="entry name" value="YchF_N"/>
</dbReference>
<dbReference type="FunFam" id="1.10.150.300:FF:000001">
    <property type="entry name" value="Ribosome-binding ATPase YchF"/>
    <property type="match status" value="1"/>
</dbReference>
<evidence type="ECO:0000313" key="9">
    <source>
        <dbReference type="Proteomes" id="UP000009328"/>
    </source>
</evidence>
<keyword evidence="8" id="KW-0378">Hydrolase</keyword>
<keyword evidence="5" id="KW-0460">Magnesium</keyword>
<dbReference type="InterPro" id="IPR004396">
    <property type="entry name" value="ATPase_YchF/OLA1"/>
</dbReference>
<dbReference type="PROSITE" id="PS51880">
    <property type="entry name" value="TGS"/>
    <property type="match status" value="1"/>
</dbReference>
<dbReference type="Proteomes" id="UP000009328">
    <property type="component" value="Unassembled WGS sequence"/>
</dbReference>
<dbReference type="PROSITE" id="PS51710">
    <property type="entry name" value="G_OBG"/>
    <property type="match status" value="1"/>
</dbReference>
<dbReference type="GO" id="GO:0005524">
    <property type="term" value="F:ATP binding"/>
    <property type="evidence" value="ECO:0007669"/>
    <property type="project" value="UniProtKB-KW"/>
</dbReference>
<dbReference type="PRINTS" id="PR00326">
    <property type="entry name" value="GTP1OBG"/>
</dbReference>
<protein>
    <submittedName>
        <fullName evidence="8">Obg-like ATPase 1</fullName>
        <ecNumber evidence="8">3.6.3.-</ecNumber>
    </submittedName>
</protein>
<dbReference type="SUPFAM" id="SSF81271">
    <property type="entry name" value="TGS-like"/>
    <property type="match status" value="1"/>
</dbReference>
<name>K0K9D8_WICCF</name>
<organism evidence="8 9">
    <name type="scientific">Wickerhamomyces ciferrii (strain ATCC 14091 / BCRC 22168 / CBS 111 / JCM 3599 / NBRC 0793 / NRRL Y-1031 F-60-10)</name>
    <name type="common">Yeast</name>
    <name type="synonym">Pichia ciferrii</name>
    <dbReference type="NCBI Taxonomy" id="1206466"/>
    <lineage>
        <taxon>Eukaryota</taxon>
        <taxon>Fungi</taxon>
        <taxon>Dikarya</taxon>
        <taxon>Ascomycota</taxon>
        <taxon>Saccharomycotina</taxon>
        <taxon>Saccharomycetes</taxon>
        <taxon>Phaffomycetales</taxon>
        <taxon>Wickerhamomycetaceae</taxon>
        <taxon>Wickerhamomyces</taxon>
    </lineage>
</organism>
<dbReference type="InParanoid" id="K0K9D8"/>
<accession>K0K9D8</accession>
<dbReference type="GO" id="GO:0005737">
    <property type="term" value="C:cytoplasm"/>
    <property type="evidence" value="ECO:0007669"/>
    <property type="project" value="TreeGrafter"/>
</dbReference>
<dbReference type="InterPro" id="IPR027417">
    <property type="entry name" value="P-loop_NTPase"/>
</dbReference>
<dbReference type="InterPro" id="IPR006073">
    <property type="entry name" value="GTP-bd"/>
</dbReference>
<keyword evidence="9" id="KW-1185">Reference proteome</keyword>
<dbReference type="eggNOG" id="KOG1491">
    <property type="taxonomic scope" value="Eukaryota"/>
</dbReference>
<dbReference type="EC" id="3.6.3.-" evidence="8"/>
<gene>
    <name evidence="8" type="ORF">BN7_1066</name>
</gene>
<dbReference type="GO" id="GO:0046872">
    <property type="term" value="F:metal ion binding"/>
    <property type="evidence" value="ECO:0007669"/>
    <property type="project" value="UniProtKB-KW"/>
</dbReference>
<evidence type="ECO:0000259" key="7">
    <source>
        <dbReference type="PROSITE" id="PS51880"/>
    </source>
</evidence>
<reference evidence="8 9" key="1">
    <citation type="journal article" date="2012" name="Eukaryot. Cell">
        <title>Draft genome sequence of Wickerhamomyces ciferrii NRRL Y-1031 F-60-10.</title>
        <authorList>
            <person name="Schneider J."/>
            <person name="Andrea H."/>
            <person name="Blom J."/>
            <person name="Jaenicke S."/>
            <person name="Ruckert C."/>
            <person name="Schorsch C."/>
            <person name="Szczepanowski R."/>
            <person name="Farwick M."/>
            <person name="Goesmann A."/>
            <person name="Puhler A."/>
            <person name="Schaffer S."/>
            <person name="Tauch A."/>
            <person name="Kohler T."/>
            <person name="Brinkrolf K."/>
        </authorList>
    </citation>
    <scope>NUCLEOTIDE SEQUENCE [LARGE SCALE GENOMIC DNA]</scope>
    <source>
        <strain evidence="9">ATCC 14091 / BCRC 22168 / CBS 111 / JCM 3599 / NBRC 0793 / NRRL Y-1031 F-60-10</strain>
    </source>
</reference>
<dbReference type="InterPro" id="IPR023192">
    <property type="entry name" value="TGS-like_dom_sf"/>
</dbReference>
<dbReference type="InterPro" id="IPR031167">
    <property type="entry name" value="G_OBG"/>
</dbReference>
<dbReference type="CDD" id="cd01900">
    <property type="entry name" value="YchF"/>
    <property type="match status" value="1"/>
</dbReference>
<dbReference type="InterPro" id="IPR004095">
    <property type="entry name" value="TGS"/>
</dbReference>
<dbReference type="STRING" id="1206466.K0K9D8"/>
<dbReference type="EMBL" id="CAIF01000022">
    <property type="protein sequence ID" value="CCH41525.1"/>
    <property type="molecule type" value="Genomic_DNA"/>
</dbReference>
<dbReference type="Gene3D" id="3.10.20.30">
    <property type="match status" value="1"/>
</dbReference>
<evidence type="ECO:0000256" key="2">
    <source>
        <dbReference type="ARBA" id="ARBA00022723"/>
    </source>
</evidence>
<keyword evidence="2" id="KW-0479">Metal-binding</keyword>
<comment type="caution">
    <text evidence="8">The sequence shown here is derived from an EMBL/GenBank/DDBJ whole genome shotgun (WGS) entry which is preliminary data.</text>
</comment>
<dbReference type="Pfam" id="PF01926">
    <property type="entry name" value="MMR_HSR1"/>
    <property type="match status" value="1"/>
</dbReference>
<dbReference type="Gene3D" id="1.10.150.300">
    <property type="entry name" value="TGS-like domain"/>
    <property type="match status" value="1"/>
</dbReference>
<dbReference type="HOGENOM" id="CLU_018395_1_1_1"/>
<evidence type="ECO:0000256" key="3">
    <source>
        <dbReference type="ARBA" id="ARBA00022741"/>
    </source>
</evidence>
<comment type="cofactor">
    <cofactor evidence="1">
        <name>Mg(2+)</name>
        <dbReference type="ChEBI" id="CHEBI:18420"/>
    </cofactor>
</comment>
<keyword evidence="4" id="KW-0067">ATP-binding</keyword>
<dbReference type="InterPro" id="IPR012675">
    <property type="entry name" value="Beta-grasp_dom_sf"/>
</dbReference>
<evidence type="ECO:0000256" key="5">
    <source>
        <dbReference type="ARBA" id="ARBA00022842"/>
    </source>
</evidence>
<evidence type="ECO:0000256" key="4">
    <source>
        <dbReference type="ARBA" id="ARBA00022840"/>
    </source>
</evidence>